<evidence type="ECO:0000256" key="2">
    <source>
        <dbReference type="ARBA" id="ARBA00022617"/>
    </source>
</evidence>
<dbReference type="GO" id="GO:0017004">
    <property type="term" value="P:cytochrome complex assembly"/>
    <property type="evidence" value="ECO:0007669"/>
    <property type="project" value="UniProtKB-KW"/>
</dbReference>
<evidence type="ECO:0000256" key="5">
    <source>
        <dbReference type="ARBA" id="ARBA00022748"/>
    </source>
</evidence>
<keyword evidence="2" id="KW-0349">Heme</keyword>
<dbReference type="GO" id="GO:0020037">
    <property type="term" value="F:heme binding"/>
    <property type="evidence" value="ECO:0007669"/>
    <property type="project" value="InterPro"/>
</dbReference>
<keyword evidence="5" id="KW-0201">Cytochrome c-type biogenesis</keyword>
<gene>
    <name evidence="9" type="primary">ccmE</name>
    <name evidence="9" type="ORF">Bhyg_00148</name>
</gene>
<keyword evidence="7" id="KW-0408">Iron</keyword>
<dbReference type="PANTHER" id="PTHR34128">
    <property type="entry name" value="CYTOCHROME C-TYPE BIOGENESIS PROTEIN CCME HOMOLOG, MITOCHONDRIAL"/>
    <property type="match status" value="1"/>
</dbReference>
<dbReference type="InterPro" id="IPR012340">
    <property type="entry name" value="NA-bd_OB-fold"/>
</dbReference>
<dbReference type="GO" id="GO:0017003">
    <property type="term" value="P:protein-heme linkage"/>
    <property type="evidence" value="ECO:0007669"/>
    <property type="project" value="InterPro"/>
</dbReference>
<dbReference type="Proteomes" id="UP001151699">
    <property type="component" value="Chromosome A"/>
</dbReference>
<evidence type="ECO:0000256" key="3">
    <source>
        <dbReference type="ARBA" id="ARBA00022692"/>
    </source>
</evidence>
<sequence length="120" mass="13436">MSSLAIYMILHNLKDNITFFYPPSKINAVKTGQEFRVGGLVKVGSIEKEAPNRVNFIITDNIKELAVTYQGLLPALFRENQGIVAAGKINNNVFIARELLTKHDENYSPTPYKFPPPISN</sequence>
<protein>
    <submittedName>
        <fullName evidence="9">Cytochrome c-type biogenesis protein CcmE</fullName>
    </submittedName>
</protein>
<dbReference type="NCBIfam" id="NF009727">
    <property type="entry name" value="PRK13254.1-1"/>
    <property type="match status" value="1"/>
</dbReference>
<dbReference type="PANTHER" id="PTHR34128:SF2">
    <property type="entry name" value="CYTOCHROME C-TYPE BIOGENESIS PROTEIN CCME HOMOLOG, MITOCHONDRIAL"/>
    <property type="match status" value="1"/>
</dbReference>
<keyword evidence="8" id="KW-0472">Membrane</keyword>
<evidence type="ECO:0000313" key="10">
    <source>
        <dbReference type="Proteomes" id="UP001151699"/>
    </source>
</evidence>
<dbReference type="Pfam" id="PF03100">
    <property type="entry name" value="CcmE"/>
    <property type="match status" value="1"/>
</dbReference>
<evidence type="ECO:0000256" key="4">
    <source>
        <dbReference type="ARBA" id="ARBA00022723"/>
    </source>
</evidence>
<dbReference type="InterPro" id="IPR004329">
    <property type="entry name" value="CcmE"/>
</dbReference>
<evidence type="ECO:0000256" key="8">
    <source>
        <dbReference type="ARBA" id="ARBA00023136"/>
    </source>
</evidence>
<dbReference type="InterPro" id="IPR036127">
    <property type="entry name" value="CcmE-like_sf"/>
</dbReference>
<keyword evidence="4" id="KW-0479">Metal-binding</keyword>
<dbReference type="GO" id="GO:0005886">
    <property type="term" value="C:plasma membrane"/>
    <property type="evidence" value="ECO:0007669"/>
    <property type="project" value="InterPro"/>
</dbReference>
<dbReference type="SUPFAM" id="SSF82093">
    <property type="entry name" value="Heme chaperone CcmE"/>
    <property type="match status" value="1"/>
</dbReference>
<reference evidence="9" key="1">
    <citation type="submission" date="2022-07" db="EMBL/GenBank/DDBJ databases">
        <authorList>
            <person name="Trinca V."/>
            <person name="Uliana J.V.C."/>
            <person name="Torres T.T."/>
            <person name="Ward R.J."/>
            <person name="Monesi N."/>
        </authorList>
    </citation>
    <scope>NUCLEOTIDE SEQUENCE</scope>
    <source>
        <strain evidence="9">HSMRA1968</strain>
        <tissue evidence="9">Whole embryos</tissue>
    </source>
</reference>
<dbReference type="GO" id="GO:0046872">
    <property type="term" value="F:metal ion binding"/>
    <property type="evidence" value="ECO:0007669"/>
    <property type="project" value="UniProtKB-KW"/>
</dbReference>
<dbReference type="OrthoDB" id="6516547at2759"/>
<dbReference type="AlphaFoldDB" id="A0A9Q0N7I3"/>
<comment type="caution">
    <text evidence="9">The sequence shown here is derived from an EMBL/GenBank/DDBJ whole genome shotgun (WGS) entry which is preliminary data.</text>
</comment>
<keyword evidence="3" id="KW-0812">Transmembrane</keyword>
<evidence type="ECO:0000313" key="9">
    <source>
        <dbReference type="EMBL" id="KAJ6644953.1"/>
    </source>
</evidence>
<name>A0A9Q0N7I3_9DIPT</name>
<evidence type="ECO:0000256" key="7">
    <source>
        <dbReference type="ARBA" id="ARBA00023004"/>
    </source>
</evidence>
<keyword evidence="10" id="KW-1185">Reference proteome</keyword>
<dbReference type="Gene3D" id="2.40.50.140">
    <property type="entry name" value="Nucleic acid-binding proteins"/>
    <property type="match status" value="1"/>
</dbReference>
<keyword evidence="6" id="KW-1133">Transmembrane helix</keyword>
<dbReference type="EMBL" id="WJQU01000001">
    <property type="protein sequence ID" value="KAJ6644953.1"/>
    <property type="molecule type" value="Genomic_DNA"/>
</dbReference>
<proteinExistence type="predicted"/>
<accession>A0A9Q0N7I3</accession>
<comment type="subcellular location">
    <subcellularLocation>
        <location evidence="1">Membrane</location>
    </subcellularLocation>
</comment>
<evidence type="ECO:0000256" key="1">
    <source>
        <dbReference type="ARBA" id="ARBA00004370"/>
    </source>
</evidence>
<organism evidence="9 10">
    <name type="scientific">Pseudolycoriella hygida</name>
    <dbReference type="NCBI Taxonomy" id="35572"/>
    <lineage>
        <taxon>Eukaryota</taxon>
        <taxon>Metazoa</taxon>
        <taxon>Ecdysozoa</taxon>
        <taxon>Arthropoda</taxon>
        <taxon>Hexapoda</taxon>
        <taxon>Insecta</taxon>
        <taxon>Pterygota</taxon>
        <taxon>Neoptera</taxon>
        <taxon>Endopterygota</taxon>
        <taxon>Diptera</taxon>
        <taxon>Nematocera</taxon>
        <taxon>Sciaroidea</taxon>
        <taxon>Sciaridae</taxon>
        <taxon>Pseudolycoriella</taxon>
    </lineage>
</organism>
<evidence type="ECO:0000256" key="6">
    <source>
        <dbReference type="ARBA" id="ARBA00022989"/>
    </source>
</evidence>